<name>A0A9X3PK54_9ACTN</name>
<dbReference type="AlphaFoldDB" id="A0A9X3PK54"/>
<dbReference type="EMBL" id="JAPZVQ010000012">
    <property type="protein sequence ID" value="MDA1386991.1"/>
    <property type="molecule type" value="Genomic_DNA"/>
</dbReference>
<keyword evidence="4" id="KW-1185">Reference proteome</keyword>
<organism evidence="1 3">
    <name type="scientific">Glycomyces lechevalierae</name>
    <dbReference type="NCBI Taxonomy" id="256034"/>
    <lineage>
        <taxon>Bacteria</taxon>
        <taxon>Bacillati</taxon>
        <taxon>Actinomycetota</taxon>
        <taxon>Actinomycetes</taxon>
        <taxon>Glycomycetales</taxon>
        <taxon>Glycomycetaceae</taxon>
        <taxon>Glycomyces</taxon>
    </lineage>
</organism>
<dbReference type="PANTHER" id="PTHR36439:SF1">
    <property type="entry name" value="DUF1697 DOMAIN-CONTAINING PROTEIN"/>
    <property type="match status" value="1"/>
</dbReference>
<dbReference type="Gene3D" id="3.30.70.1280">
    <property type="entry name" value="SP0830-like domains"/>
    <property type="match status" value="1"/>
</dbReference>
<evidence type="ECO:0000313" key="4">
    <source>
        <dbReference type="Proteomes" id="UP001183604"/>
    </source>
</evidence>
<protein>
    <submittedName>
        <fullName evidence="1">DUF1697 domain-containing protein</fullName>
    </submittedName>
    <submittedName>
        <fullName evidence="2">Uncharacterized protein (DUF1697 family)</fullName>
    </submittedName>
</protein>
<gene>
    <name evidence="2" type="ORF">J2S69_005254</name>
    <name evidence="1" type="ORF">O2L01_18480</name>
</gene>
<dbReference type="PIRSF" id="PIRSF008502">
    <property type="entry name" value="UCP008502"/>
    <property type="match status" value="1"/>
</dbReference>
<dbReference type="InterPro" id="IPR012545">
    <property type="entry name" value="DUF1697"/>
</dbReference>
<dbReference type="EMBL" id="JAVDYD010000001">
    <property type="protein sequence ID" value="MDR7341535.1"/>
    <property type="molecule type" value="Genomic_DNA"/>
</dbReference>
<dbReference type="RefSeq" id="WP_270123482.1">
    <property type="nucleotide sequence ID" value="NZ_BAAAOM010000001.1"/>
</dbReference>
<accession>A0A9X3PK54</accession>
<evidence type="ECO:0000313" key="2">
    <source>
        <dbReference type="EMBL" id="MDR7341535.1"/>
    </source>
</evidence>
<reference evidence="2 4" key="2">
    <citation type="submission" date="2023-07" db="EMBL/GenBank/DDBJ databases">
        <title>Sequencing the genomes of 1000 actinobacteria strains.</title>
        <authorList>
            <person name="Klenk H.-P."/>
        </authorList>
    </citation>
    <scope>NUCLEOTIDE SEQUENCE [LARGE SCALE GENOMIC DNA]</scope>
    <source>
        <strain evidence="2 4">DSM 44724</strain>
    </source>
</reference>
<comment type="caution">
    <text evidence="1">The sequence shown here is derived from an EMBL/GenBank/DDBJ whole genome shotgun (WGS) entry which is preliminary data.</text>
</comment>
<proteinExistence type="predicted"/>
<dbReference type="Proteomes" id="UP001145799">
    <property type="component" value="Unassembled WGS sequence"/>
</dbReference>
<dbReference type="SUPFAM" id="SSF160379">
    <property type="entry name" value="SP0830-like"/>
    <property type="match status" value="1"/>
</dbReference>
<sequence>MATYVAFLRGVNVGGHRKVPMAELRAALEAAGFDRVRTYIQSGNVVLDADRDATAVGERVAAVVAEAFGHTVPVMVRSGTDLDRVVAADPFAGRGLDESKVTVTFLSGTAPDLAVPAGRPEEARVDGSEVWVYYPEGMGRSTLDRTGFWKPLGALDATTRNLRTVRRLRDMAADQTPE</sequence>
<dbReference type="Pfam" id="PF08002">
    <property type="entry name" value="DUF1697"/>
    <property type="match status" value="1"/>
</dbReference>
<reference evidence="1" key="1">
    <citation type="submission" date="2022-12" db="EMBL/GenBank/DDBJ databases">
        <title>Gycomyces niveus sp.nov., a novel actinomycete isolated from soil in Shouguang.</title>
        <authorList>
            <person name="Yang X."/>
        </authorList>
    </citation>
    <scope>NUCLEOTIDE SEQUENCE</scope>
    <source>
        <strain evidence="1">DSM 44724</strain>
    </source>
</reference>
<dbReference type="Proteomes" id="UP001183604">
    <property type="component" value="Unassembled WGS sequence"/>
</dbReference>
<dbReference type="PANTHER" id="PTHR36439">
    <property type="entry name" value="BLL4334 PROTEIN"/>
    <property type="match status" value="1"/>
</dbReference>
<evidence type="ECO:0000313" key="1">
    <source>
        <dbReference type="EMBL" id="MDA1386991.1"/>
    </source>
</evidence>
<evidence type="ECO:0000313" key="3">
    <source>
        <dbReference type="Proteomes" id="UP001145799"/>
    </source>
</evidence>